<keyword evidence="1" id="KW-0446">Lipid-binding</keyword>
<reference evidence="2" key="1">
    <citation type="submission" date="2019-04" db="EMBL/GenBank/DDBJ databases">
        <title>Evolution of Biomass-Degrading Anaerobic Consortia Revealed by Metagenomics.</title>
        <authorList>
            <person name="Peng X."/>
        </authorList>
    </citation>
    <scope>NUCLEOTIDE SEQUENCE</scope>
    <source>
        <strain evidence="2">SIG551</strain>
    </source>
</reference>
<name>A0A928KXW7_9FIRM</name>
<dbReference type="InterPro" id="IPR043168">
    <property type="entry name" value="DegV_C"/>
</dbReference>
<comment type="caution">
    <text evidence="2">The sequence shown here is derived from an EMBL/GenBank/DDBJ whole genome shotgun (WGS) entry which is preliminary data.</text>
</comment>
<proteinExistence type="predicted"/>
<dbReference type="Pfam" id="PF02645">
    <property type="entry name" value="DegV"/>
    <property type="match status" value="1"/>
</dbReference>
<dbReference type="NCBIfam" id="TIGR00762">
    <property type="entry name" value="DegV"/>
    <property type="match status" value="1"/>
</dbReference>
<gene>
    <name evidence="2" type="ORF">E7512_11095</name>
</gene>
<dbReference type="Gene3D" id="3.30.1180.10">
    <property type="match status" value="1"/>
</dbReference>
<protein>
    <submittedName>
        <fullName evidence="2">DegV family protein</fullName>
    </submittedName>
</protein>
<dbReference type="AlphaFoldDB" id="A0A928KXW7"/>
<dbReference type="PANTHER" id="PTHR33434">
    <property type="entry name" value="DEGV DOMAIN-CONTAINING PROTEIN DR_1986-RELATED"/>
    <property type="match status" value="1"/>
</dbReference>
<evidence type="ECO:0000313" key="3">
    <source>
        <dbReference type="Proteomes" id="UP000754750"/>
    </source>
</evidence>
<dbReference type="Proteomes" id="UP000754750">
    <property type="component" value="Unassembled WGS sequence"/>
</dbReference>
<evidence type="ECO:0000256" key="1">
    <source>
        <dbReference type="ARBA" id="ARBA00023121"/>
    </source>
</evidence>
<sequence>MSVQILIDSTADLSREEAEQLGVRIVPLTVHFGNRQFIDKYTITDEEFYGMLNTEAEMPTTTQVSPQSFLDVYAEYPNDEIVGIYISQKLSGTYQSAVIAKEECGRDDVYPVDSATVSAGAALLVREAIRLRDEGKSGKEIAEYVTGLAKRVEMLAVFNTMKYLVKGGRLSSTKGTIGNLLGIKPIIRVKDGVLEVIGKERGMKKACEFVAHHLRELPDFDSSMPIAYSHSFNQQDLDALKQDLGEGQTLLMGSVVGTHAGPGAILVGYFRK</sequence>
<accession>A0A928KXW7</accession>
<dbReference type="SUPFAM" id="SSF82549">
    <property type="entry name" value="DAK1/DegV-like"/>
    <property type="match status" value="1"/>
</dbReference>
<dbReference type="PROSITE" id="PS51482">
    <property type="entry name" value="DEGV"/>
    <property type="match status" value="1"/>
</dbReference>
<dbReference type="InterPro" id="IPR003797">
    <property type="entry name" value="DegV"/>
</dbReference>
<dbReference type="RefSeq" id="WP_326840686.1">
    <property type="nucleotide sequence ID" value="NZ_SVNY01000005.1"/>
</dbReference>
<dbReference type="PANTHER" id="PTHR33434:SF2">
    <property type="entry name" value="FATTY ACID-BINDING PROTEIN TM_1468"/>
    <property type="match status" value="1"/>
</dbReference>
<organism evidence="2 3">
    <name type="scientific">Faecalispora sporosphaeroides</name>
    <dbReference type="NCBI Taxonomy" id="1549"/>
    <lineage>
        <taxon>Bacteria</taxon>
        <taxon>Bacillati</taxon>
        <taxon>Bacillota</taxon>
        <taxon>Clostridia</taxon>
        <taxon>Eubacteriales</taxon>
        <taxon>Oscillospiraceae</taxon>
        <taxon>Faecalispora</taxon>
    </lineage>
</organism>
<dbReference type="InterPro" id="IPR050270">
    <property type="entry name" value="DegV_domain_contain"/>
</dbReference>
<dbReference type="Gene3D" id="3.40.50.10170">
    <property type="match status" value="1"/>
</dbReference>
<dbReference type="GO" id="GO:0008289">
    <property type="term" value="F:lipid binding"/>
    <property type="evidence" value="ECO:0007669"/>
    <property type="project" value="UniProtKB-KW"/>
</dbReference>
<dbReference type="EMBL" id="SVNY01000005">
    <property type="protein sequence ID" value="MBE6834100.1"/>
    <property type="molecule type" value="Genomic_DNA"/>
</dbReference>
<evidence type="ECO:0000313" key="2">
    <source>
        <dbReference type="EMBL" id="MBE6834100.1"/>
    </source>
</evidence>